<feature type="transmembrane region" description="Helical" evidence="1">
    <location>
        <begin position="7"/>
        <end position="26"/>
    </location>
</feature>
<proteinExistence type="predicted"/>
<dbReference type="EMBL" id="JBHUOV010000015">
    <property type="protein sequence ID" value="MFD2824644.1"/>
    <property type="molecule type" value="Genomic_DNA"/>
</dbReference>
<keyword evidence="3" id="KW-1185">Reference proteome</keyword>
<feature type="transmembrane region" description="Helical" evidence="1">
    <location>
        <begin position="133"/>
        <end position="153"/>
    </location>
</feature>
<sequence>MKQVAKVSGIAYTMIFLAGFYANFAVLESLVDTTSSAITTANFINNHSQLGNGLLAFVIMLFFDLILVWSLFGLTKSVNRKVTYIASIFRFLHALFFGIALIKLWKIYSLTLTVSHSTNLQHRISELLSNFDILWTIGLVFFGIHLIFLGSLIIKSTYMPKALGILLLLAALGYIIDGVAKLSMPNYVNYKNIFEVIVIMPSVIGEFSFTVWLLIKGLKKGDIIKKKKNNVT</sequence>
<feature type="transmembrane region" description="Helical" evidence="1">
    <location>
        <begin position="165"/>
        <end position="184"/>
    </location>
</feature>
<feature type="transmembrane region" description="Helical" evidence="1">
    <location>
        <begin position="53"/>
        <end position="72"/>
    </location>
</feature>
<gene>
    <name evidence="2" type="ORF">ACFS5M_13260</name>
</gene>
<evidence type="ECO:0000313" key="2">
    <source>
        <dbReference type="EMBL" id="MFD2824644.1"/>
    </source>
</evidence>
<feature type="transmembrane region" description="Helical" evidence="1">
    <location>
        <begin position="84"/>
        <end position="105"/>
    </location>
</feature>
<dbReference type="Proteomes" id="UP001597533">
    <property type="component" value="Unassembled WGS sequence"/>
</dbReference>
<dbReference type="InterPro" id="IPR025495">
    <property type="entry name" value="DUF4386"/>
</dbReference>
<feature type="transmembrane region" description="Helical" evidence="1">
    <location>
        <begin position="196"/>
        <end position="215"/>
    </location>
</feature>
<keyword evidence="1" id="KW-0472">Membrane</keyword>
<evidence type="ECO:0000313" key="3">
    <source>
        <dbReference type="Proteomes" id="UP001597533"/>
    </source>
</evidence>
<dbReference type="Pfam" id="PF14329">
    <property type="entry name" value="DUF4386"/>
    <property type="match status" value="1"/>
</dbReference>
<protein>
    <submittedName>
        <fullName evidence="2">DUF4386 domain-containing protein</fullName>
    </submittedName>
</protein>
<reference evidence="3" key="1">
    <citation type="journal article" date="2019" name="Int. J. Syst. Evol. Microbiol.">
        <title>The Global Catalogue of Microorganisms (GCM) 10K type strain sequencing project: providing services to taxonomists for standard genome sequencing and annotation.</title>
        <authorList>
            <consortium name="The Broad Institute Genomics Platform"/>
            <consortium name="The Broad Institute Genome Sequencing Center for Infectious Disease"/>
            <person name="Wu L."/>
            <person name="Ma J."/>
        </authorList>
    </citation>
    <scope>NUCLEOTIDE SEQUENCE [LARGE SCALE GENOMIC DNA]</scope>
    <source>
        <strain evidence="3">KCTC 32141</strain>
    </source>
</reference>
<accession>A0ABW5WQM7</accession>
<comment type="caution">
    <text evidence="2">The sequence shown here is derived from an EMBL/GenBank/DDBJ whole genome shotgun (WGS) entry which is preliminary data.</text>
</comment>
<name>A0ABW5WQM7_9FLAO</name>
<dbReference type="RefSeq" id="WP_183489160.1">
    <property type="nucleotide sequence ID" value="NZ_JBHUOV010000015.1"/>
</dbReference>
<keyword evidence="1" id="KW-1133">Transmembrane helix</keyword>
<organism evidence="2 3">
    <name type="scientific">Lacinutrix iliipiscaria</name>
    <dbReference type="NCBI Taxonomy" id="1230532"/>
    <lineage>
        <taxon>Bacteria</taxon>
        <taxon>Pseudomonadati</taxon>
        <taxon>Bacteroidota</taxon>
        <taxon>Flavobacteriia</taxon>
        <taxon>Flavobacteriales</taxon>
        <taxon>Flavobacteriaceae</taxon>
        <taxon>Lacinutrix</taxon>
    </lineage>
</organism>
<keyword evidence="1" id="KW-0812">Transmembrane</keyword>
<evidence type="ECO:0000256" key="1">
    <source>
        <dbReference type="SAM" id="Phobius"/>
    </source>
</evidence>